<evidence type="ECO:0000313" key="3">
    <source>
        <dbReference type="Proteomes" id="UP000234681"/>
    </source>
</evidence>
<protein>
    <submittedName>
        <fullName evidence="2">RCG53398</fullName>
    </submittedName>
</protein>
<sequence length="67" mass="7473">MRQEGRESQDLREARAQISVCTDRHGSVNKERGSEITSCTPCRPSSNSVHTETPVPGLQLHIILPIY</sequence>
<evidence type="ECO:0000256" key="1">
    <source>
        <dbReference type="SAM" id="MobiDB-lite"/>
    </source>
</evidence>
<accession>A6JRM6</accession>
<organism evidence="2 3">
    <name type="scientific">Rattus norvegicus</name>
    <name type="common">Rat</name>
    <dbReference type="NCBI Taxonomy" id="10116"/>
    <lineage>
        <taxon>Eukaryota</taxon>
        <taxon>Metazoa</taxon>
        <taxon>Chordata</taxon>
        <taxon>Craniata</taxon>
        <taxon>Vertebrata</taxon>
        <taxon>Euteleostomi</taxon>
        <taxon>Mammalia</taxon>
        <taxon>Eutheria</taxon>
        <taxon>Euarchontoglires</taxon>
        <taxon>Glires</taxon>
        <taxon>Rodentia</taxon>
        <taxon>Myomorpha</taxon>
        <taxon>Muroidea</taxon>
        <taxon>Muridae</taxon>
        <taxon>Murinae</taxon>
        <taxon>Rattus</taxon>
    </lineage>
</organism>
<name>A6JRM6_RAT</name>
<dbReference type="Proteomes" id="UP000234681">
    <property type="component" value="Chromosome 5"/>
</dbReference>
<proteinExistence type="predicted"/>
<feature type="compositionally biased region" description="Basic and acidic residues" evidence="1">
    <location>
        <begin position="24"/>
        <end position="34"/>
    </location>
</feature>
<gene>
    <name evidence="2" type="ORF">rCG_53398</name>
</gene>
<feature type="compositionally biased region" description="Polar residues" evidence="1">
    <location>
        <begin position="35"/>
        <end position="51"/>
    </location>
</feature>
<reference evidence="3" key="1">
    <citation type="submission" date="2005-09" db="EMBL/GenBank/DDBJ databases">
        <authorList>
            <person name="Mural R.J."/>
            <person name="Li P.W."/>
            <person name="Adams M.D."/>
            <person name="Amanatides P.G."/>
            <person name="Baden-Tillson H."/>
            <person name="Barnstead M."/>
            <person name="Chin S.H."/>
            <person name="Dew I."/>
            <person name="Evans C.A."/>
            <person name="Ferriera S."/>
            <person name="Flanigan M."/>
            <person name="Fosler C."/>
            <person name="Glodek A."/>
            <person name="Gu Z."/>
            <person name="Holt R.A."/>
            <person name="Jennings D."/>
            <person name="Kraft C.L."/>
            <person name="Lu F."/>
            <person name="Nguyen T."/>
            <person name="Nusskern D.R."/>
            <person name="Pfannkoch C.M."/>
            <person name="Sitter C."/>
            <person name="Sutton G.G."/>
            <person name="Venter J.C."/>
            <person name="Wang Z."/>
            <person name="Woodage T."/>
            <person name="Zheng X.H."/>
            <person name="Zhong F."/>
        </authorList>
    </citation>
    <scope>NUCLEOTIDE SEQUENCE [LARGE SCALE GENOMIC DNA]</scope>
    <source>
        <strain>BN</strain>
        <strain evidence="3">Sprague-Dawley</strain>
    </source>
</reference>
<dbReference type="EMBL" id="CH473998">
    <property type="protein sequence ID" value="EDL97818.1"/>
    <property type="molecule type" value="Genomic_DNA"/>
</dbReference>
<dbReference type="AlphaFoldDB" id="A6JRM6"/>
<evidence type="ECO:0000313" key="2">
    <source>
        <dbReference type="EMBL" id="EDL97818.1"/>
    </source>
</evidence>
<feature type="region of interest" description="Disordered" evidence="1">
    <location>
        <begin position="24"/>
        <end position="53"/>
    </location>
</feature>